<dbReference type="PROSITE" id="PS50931">
    <property type="entry name" value="HTH_LYSR"/>
    <property type="match status" value="1"/>
</dbReference>
<feature type="domain" description="HTH lysR-type" evidence="5">
    <location>
        <begin position="1"/>
        <end position="56"/>
    </location>
</feature>
<keyword evidence="7" id="KW-1185">Reference proteome</keyword>
<evidence type="ECO:0000259" key="5">
    <source>
        <dbReference type="PROSITE" id="PS50931"/>
    </source>
</evidence>
<keyword evidence="2" id="KW-0805">Transcription regulation</keyword>
<evidence type="ECO:0000313" key="6">
    <source>
        <dbReference type="EMBL" id="SHE84692.1"/>
    </source>
</evidence>
<dbReference type="AlphaFoldDB" id="A0A1M4WUQ4"/>
<keyword evidence="4" id="KW-0804">Transcription</keyword>
<evidence type="ECO:0000256" key="2">
    <source>
        <dbReference type="ARBA" id="ARBA00023015"/>
    </source>
</evidence>
<dbReference type="GO" id="GO:0003677">
    <property type="term" value="F:DNA binding"/>
    <property type="evidence" value="ECO:0007669"/>
    <property type="project" value="UniProtKB-KW"/>
</dbReference>
<reference evidence="7" key="1">
    <citation type="submission" date="2016-11" db="EMBL/GenBank/DDBJ databases">
        <authorList>
            <person name="Varghese N."/>
            <person name="Submissions S."/>
        </authorList>
    </citation>
    <scope>NUCLEOTIDE SEQUENCE [LARGE SCALE GENOMIC DNA]</scope>
    <source>
        <strain evidence="7">DSM 19514</strain>
    </source>
</reference>
<evidence type="ECO:0000256" key="1">
    <source>
        <dbReference type="ARBA" id="ARBA00009437"/>
    </source>
</evidence>
<dbReference type="Gene3D" id="1.10.10.10">
    <property type="entry name" value="Winged helix-like DNA-binding domain superfamily/Winged helix DNA-binding domain"/>
    <property type="match status" value="1"/>
</dbReference>
<proteinExistence type="inferred from homology"/>
<sequence length="317" mass="34540">MDIKQLKSLVAVNDHGSFSAAADALDTVQSNVSAHISKLENELHAILIDRKDGTLTEQGQIVVKRARAALAELEAIYSDLSSLTFDVRGRVRVGLIGTTARWLIPLLSEQISLDHPNMNLHLSEGTSSALHRWLHEGVIDLAILNTPIYASDIHFRALFEEQMVLAVPPHYAVSDKDKIYLADLASIEIITPPKGNWFRDELDAVAAKSGVKLRTKVEIDGLRLIAALAIDGFGPAIVPSTAISAHLGDRVRTIPILDVPPRKVGIAKRKNQIESSAVRAFTISLESLLSRKDIVLPKGVTSSNPQQVSKVSKVSKR</sequence>
<accession>A0A1M4WUQ4</accession>
<dbReference type="InterPro" id="IPR005119">
    <property type="entry name" value="LysR_subst-bd"/>
</dbReference>
<protein>
    <submittedName>
        <fullName evidence="6">LysR family transcriptional regulator, hydrogen peroxide-inducible genes activator</fullName>
    </submittedName>
</protein>
<dbReference type="RefSeq" id="WP_072791504.1">
    <property type="nucleotide sequence ID" value="NZ_FQUL01000029.1"/>
</dbReference>
<evidence type="ECO:0000313" key="7">
    <source>
        <dbReference type="Proteomes" id="UP000184295"/>
    </source>
</evidence>
<dbReference type="CDD" id="cd05466">
    <property type="entry name" value="PBP2_LTTR_substrate"/>
    <property type="match status" value="1"/>
</dbReference>
<dbReference type="InterPro" id="IPR050950">
    <property type="entry name" value="HTH-type_LysR_regulators"/>
</dbReference>
<dbReference type="SUPFAM" id="SSF53850">
    <property type="entry name" value="Periplasmic binding protein-like II"/>
    <property type="match status" value="1"/>
</dbReference>
<dbReference type="Pfam" id="PF03466">
    <property type="entry name" value="LysR_substrate"/>
    <property type="match status" value="1"/>
</dbReference>
<evidence type="ECO:0000256" key="3">
    <source>
        <dbReference type="ARBA" id="ARBA00023125"/>
    </source>
</evidence>
<name>A0A1M4WUQ4_9ACTN</name>
<dbReference type="GO" id="GO:0003700">
    <property type="term" value="F:DNA-binding transcription factor activity"/>
    <property type="evidence" value="ECO:0007669"/>
    <property type="project" value="InterPro"/>
</dbReference>
<dbReference type="GO" id="GO:0005829">
    <property type="term" value="C:cytosol"/>
    <property type="evidence" value="ECO:0007669"/>
    <property type="project" value="TreeGrafter"/>
</dbReference>
<dbReference type="SUPFAM" id="SSF46785">
    <property type="entry name" value="Winged helix' DNA-binding domain"/>
    <property type="match status" value="1"/>
</dbReference>
<gene>
    <name evidence="6" type="ORF">SAMN02745225_01786</name>
</gene>
<organism evidence="6 7">
    <name type="scientific">Ferrithrix thermotolerans DSM 19514</name>
    <dbReference type="NCBI Taxonomy" id="1121881"/>
    <lineage>
        <taxon>Bacteria</taxon>
        <taxon>Bacillati</taxon>
        <taxon>Actinomycetota</taxon>
        <taxon>Acidimicrobiia</taxon>
        <taxon>Acidimicrobiales</taxon>
        <taxon>Acidimicrobiaceae</taxon>
        <taxon>Ferrithrix</taxon>
    </lineage>
</organism>
<dbReference type="PANTHER" id="PTHR30419">
    <property type="entry name" value="HTH-TYPE TRANSCRIPTIONAL REGULATOR YBHD"/>
    <property type="match status" value="1"/>
</dbReference>
<dbReference type="InterPro" id="IPR036388">
    <property type="entry name" value="WH-like_DNA-bd_sf"/>
</dbReference>
<dbReference type="InterPro" id="IPR036390">
    <property type="entry name" value="WH_DNA-bd_sf"/>
</dbReference>
<evidence type="ECO:0000256" key="4">
    <source>
        <dbReference type="ARBA" id="ARBA00023163"/>
    </source>
</evidence>
<dbReference type="OrthoDB" id="3181812at2"/>
<comment type="similarity">
    <text evidence="1">Belongs to the LysR transcriptional regulatory family.</text>
</comment>
<keyword evidence="3" id="KW-0238">DNA-binding</keyword>
<dbReference type="Proteomes" id="UP000184295">
    <property type="component" value="Unassembled WGS sequence"/>
</dbReference>
<dbReference type="STRING" id="1121881.SAMN02745225_01786"/>
<dbReference type="Pfam" id="PF00126">
    <property type="entry name" value="HTH_1"/>
    <property type="match status" value="1"/>
</dbReference>
<dbReference type="Gene3D" id="3.40.190.290">
    <property type="match status" value="1"/>
</dbReference>
<dbReference type="EMBL" id="FQUL01000029">
    <property type="protein sequence ID" value="SHE84692.1"/>
    <property type="molecule type" value="Genomic_DNA"/>
</dbReference>
<dbReference type="InterPro" id="IPR000847">
    <property type="entry name" value="LysR_HTH_N"/>
</dbReference>